<dbReference type="AlphaFoldDB" id="A0AAD4YGI1"/>
<gene>
    <name evidence="1" type="ORF">MG293_003483</name>
</gene>
<protein>
    <submittedName>
        <fullName evidence="1">Uncharacterized protein</fullName>
    </submittedName>
</protein>
<name>A0AAD4YGI1_OVIAM</name>
<accession>A0AAD4YGI1</accession>
<comment type="caution">
    <text evidence="1">The sequence shown here is derived from an EMBL/GenBank/DDBJ whole genome shotgun (WGS) entry which is preliminary data.</text>
</comment>
<dbReference type="EMBL" id="JAKZEL010000002">
    <property type="protein sequence ID" value="KAI4546928.1"/>
    <property type="molecule type" value="Genomic_DNA"/>
</dbReference>
<feature type="non-terminal residue" evidence="1">
    <location>
        <position position="1"/>
    </location>
</feature>
<organism evidence="1 2">
    <name type="scientific">Ovis ammon polii</name>
    <dbReference type="NCBI Taxonomy" id="230172"/>
    <lineage>
        <taxon>Eukaryota</taxon>
        <taxon>Metazoa</taxon>
        <taxon>Chordata</taxon>
        <taxon>Craniata</taxon>
        <taxon>Vertebrata</taxon>
        <taxon>Euteleostomi</taxon>
        <taxon>Mammalia</taxon>
        <taxon>Eutheria</taxon>
        <taxon>Laurasiatheria</taxon>
        <taxon>Artiodactyla</taxon>
        <taxon>Ruminantia</taxon>
        <taxon>Pecora</taxon>
        <taxon>Bovidae</taxon>
        <taxon>Caprinae</taxon>
        <taxon>Ovis</taxon>
    </lineage>
</organism>
<evidence type="ECO:0000313" key="1">
    <source>
        <dbReference type="EMBL" id="KAI4546928.1"/>
    </source>
</evidence>
<sequence>MNKKQIQSLLCGQWLSKIKMVTSIIAHHVYRLVFHPSSHLFPKQDVEEMENMELVYSYLEESIKVQHKIERLVCVGTYRFILQFGECESLTTGCRGAEKLRLFLAGGGNCFCPTENGSSAAD</sequence>
<keyword evidence="2" id="KW-1185">Reference proteome</keyword>
<evidence type="ECO:0000313" key="2">
    <source>
        <dbReference type="Proteomes" id="UP001214576"/>
    </source>
</evidence>
<dbReference type="Proteomes" id="UP001214576">
    <property type="component" value="Unassembled WGS sequence"/>
</dbReference>
<proteinExistence type="predicted"/>
<reference evidence="1" key="1">
    <citation type="submission" date="2022-03" db="EMBL/GenBank/DDBJ databases">
        <title>Genomic analyses of argali, domestic sheep and their hybrids provide insights into chromosomal evolution, heterosis and genetic basis of agronomic traits.</title>
        <authorList>
            <person name="Li M."/>
        </authorList>
    </citation>
    <scope>NUCLEOTIDE SEQUENCE</scope>
    <source>
        <strain evidence="1">CAU-MHL-2022a</strain>
        <tissue evidence="1">Skin</tissue>
    </source>
</reference>